<feature type="active site" evidence="6">
    <location>
        <position position="196"/>
    </location>
</feature>
<accession>A0ABS5W0S7</accession>
<dbReference type="PROSITE" id="PS52018">
    <property type="entry name" value="DART"/>
    <property type="match status" value="1"/>
</dbReference>
<keyword evidence="1 6" id="KW-1277">Toxin-antitoxin system</keyword>
<gene>
    <name evidence="8" type="ORF">KK137_03390</name>
</gene>
<evidence type="ECO:0000256" key="4">
    <source>
        <dbReference type="ARBA" id="ARBA00022695"/>
    </source>
</evidence>
<dbReference type="EMBL" id="JAHFVK010000001">
    <property type="protein sequence ID" value="MBT2133370.1"/>
    <property type="molecule type" value="Genomic_DNA"/>
</dbReference>
<proteinExistence type="inferred from homology"/>
<evidence type="ECO:0000256" key="1">
    <source>
        <dbReference type="ARBA" id="ARBA00022649"/>
    </source>
</evidence>
<name>A0ABS5W0S7_9SPHN</name>
<evidence type="ECO:0000256" key="3">
    <source>
        <dbReference type="ARBA" id="ARBA00022679"/>
    </source>
</evidence>
<evidence type="ECO:0000259" key="7">
    <source>
        <dbReference type="PROSITE" id="PS52018"/>
    </source>
</evidence>
<keyword evidence="4 6" id="KW-0548">Nucleotidyltransferase</keyword>
<dbReference type="InterPro" id="IPR029494">
    <property type="entry name" value="DarT"/>
</dbReference>
<comment type="catalytic activity">
    <reaction evidence="6">
        <text>a thymidine in DNA + NAD(+) = an N-(ADP-alpha-D-ribosyl)-thymidine in DNA + nicotinamide + H(+)</text>
        <dbReference type="Rhea" id="RHEA:71651"/>
        <dbReference type="Rhea" id="RHEA-COMP:13556"/>
        <dbReference type="Rhea" id="RHEA-COMP:18051"/>
        <dbReference type="ChEBI" id="CHEBI:15378"/>
        <dbReference type="ChEBI" id="CHEBI:17154"/>
        <dbReference type="ChEBI" id="CHEBI:57540"/>
        <dbReference type="ChEBI" id="CHEBI:137386"/>
        <dbReference type="ChEBI" id="CHEBI:191199"/>
    </reaction>
</comment>
<feature type="binding site" evidence="6">
    <location>
        <position position="53"/>
    </location>
    <ligand>
        <name>NAD(+)</name>
        <dbReference type="ChEBI" id="CHEBI:57540"/>
    </ligand>
</feature>
<keyword evidence="9" id="KW-1185">Reference proteome</keyword>
<sequence>MKENTRLPDRFIFRQVYYPDIEHFARDGEIRSKNHVNPQPCHQTSYQSIVSRRGTDEFEMPCGGVANDYVPFYFSPITSFTYTIYKGNVDLRSPAGQVLGIATQDSRAFVVSRADRVLGNVDTAYFTNTSLNSKALEVRFGRDICELEDVVNWSLFDDTPKVGAIPEIGYDGVCFYFKDRATPAAHQNRSRERMAELLVKNAFPFDLTECILVKTPEAKARVDAILAQHEVLIPVYVNIGCYY</sequence>
<evidence type="ECO:0000256" key="5">
    <source>
        <dbReference type="ARBA" id="ARBA00023125"/>
    </source>
</evidence>
<comment type="caution">
    <text evidence="8">The sequence shown here is derived from an EMBL/GenBank/DDBJ whole genome shotgun (WGS) entry which is preliminary data.</text>
</comment>
<keyword evidence="2 6" id="KW-0328">Glycosyltransferase</keyword>
<feature type="active site" description="Proton acceptor" evidence="6">
    <location>
        <position position="53"/>
    </location>
</feature>
<reference evidence="8 9" key="1">
    <citation type="submission" date="2021-05" db="EMBL/GenBank/DDBJ databases">
        <title>Croceibacterium sp. LX-88 genome sequence.</title>
        <authorList>
            <person name="Luo X."/>
        </authorList>
    </citation>
    <scope>NUCLEOTIDE SEQUENCE [LARGE SCALE GENOMIC DNA]</scope>
    <source>
        <strain evidence="8 9">LX-88</strain>
    </source>
</reference>
<organism evidence="8 9">
    <name type="scientific">Croceibacterium selenioxidans</name>
    <dbReference type="NCBI Taxonomy" id="2838833"/>
    <lineage>
        <taxon>Bacteria</taxon>
        <taxon>Pseudomonadati</taxon>
        <taxon>Pseudomonadota</taxon>
        <taxon>Alphaproteobacteria</taxon>
        <taxon>Sphingomonadales</taxon>
        <taxon>Erythrobacteraceae</taxon>
        <taxon>Croceibacterium</taxon>
    </lineage>
</organism>
<dbReference type="RefSeq" id="WP_214534628.1">
    <property type="nucleotide sequence ID" value="NZ_JAHFVK010000001.1"/>
</dbReference>
<evidence type="ECO:0000256" key="6">
    <source>
        <dbReference type="PROSITE-ProRule" id="PRU01362"/>
    </source>
</evidence>
<dbReference type="Proteomes" id="UP000811255">
    <property type="component" value="Unassembled WGS sequence"/>
</dbReference>
<evidence type="ECO:0000313" key="8">
    <source>
        <dbReference type="EMBL" id="MBT2133370.1"/>
    </source>
</evidence>
<dbReference type="Pfam" id="PF14487">
    <property type="entry name" value="DarT"/>
    <property type="match status" value="1"/>
</dbReference>
<keyword evidence="5 6" id="KW-0238">DNA-binding</keyword>
<feature type="binding site" evidence="6">
    <location>
        <begin position="14"/>
        <end position="16"/>
    </location>
    <ligand>
        <name>NAD(+)</name>
        <dbReference type="ChEBI" id="CHEBI:57540"/>
    </ligand>
</feature>
<comment type="caution">
    <text evidence="6">Lacks conserved residue(s) required for the propagation of feature annotation.</text>
</comment>
<evidence type="ECO:0000313" key="9">
    <source>
        <dbReference type="Proteomes" id="UP000811255"/>
    </source>
</evidence>
<feature type="domain" description="DarT" evidence="7">
    <location>
        <begin position="10"/>
        <end position="243"/>
    </location>
</feature>
<keyword evidence="3 6" id="KW-0808">Transferase</keyword>
<evidence type="ECO:0000256" key="2">
    <source>
        <dbReference type="ARBA" id="ARBA00022676"/>
    </source>
</evidence>
<comment type="similarity">
    <text evidence="6">Belongs to the DarT ADP-ribosyltransferase family.</text>
</comment>
<protein>
    <submittedName>
        <fullName evidence="8">DUF4433 domain-containing protein</fullName>
    </submittedName>
</protein>